<evidence type="ECO:0000313" key="10">
    <source>
        <dbReference type="EMBL" id="WOJ88539.1"/>
    </source>
</evidence>
<gene>
    <name evidence="10" type="ORF">RZS28_11985</name>
</gene>
<evidence type="ECO:0000256" key="5">
    <source>
        <dbReference type="ARBA" id="ARBA00022643"/>
    </source>
</evidence>
<keyword evidence="3" id="KW-0216">Detoxification</keyword>
<dbReference type="EMBL" id="CP136862">
    <property type="protein sequence ID" value="WOJ88539.1"/>
    <property type="molecule type" value="Genomic_DNA"/>
</dbReference>
<dbReference type="RefSeq" id="WP_407337976.1">
    <property type="nucleotide sequence ID" value="NZ_CP136862.1"/>
</dbReference>
<organism evidence="10 11">
    <name type="scientific">Methylocapsa polymorpha</name>
    <dbReference type="NCBI Taxonomy" id="3080828"/>
    <lineage>
        <taxon>Bacteria</taxon>
        <taxon>Pseudomonadati</taxon>
        <taxon>Pseudomonadota</taxon>
        <taxon>Alphaproteobacteria</taxon>
        <taxon>Hyphomicrobiales</taxon>
        <taxon>Beijerinckiaceae</taxon>
        <taxon>Methylocapsa</taxon>
    </lineage>
</organism>
<accession>A0ABZ0HML7</accession>
<keyword evidence="4" id="KW-0285">Flavoprotein</keyword>
<name>A0ABZ0HML7_9HYPH</name>
<dbReference type="SUPFAM" id="SSF51412">
    <property type="entry name" value="Inosine monophosphate dehydrogenase (IMPDH)"/>
    <property type="match status" value="1"/>
</dbReference>
<keyword evidence="5" id="KW-0288">FMN</keyword>
<protein>
    <recommendedName>
        <fullName evidence="8">Propionate 3-nitronate monooxygenase</fullName>
    </recommendedName>
</protein>
<evidence type="ECO:0000256" key="8">
    <source>
        <dbReference type="ARBA" id="ARBA00031155"/>
    </source>
</evidence>
<evidence type="ECO:0000256" key="1">
    <source>
        <dbReference type="ARBA" id="ARBA00001917"/>
    </source>
</evidence>
<evidence type="ECO:0000256" key="7">
    <source>
        <dbReference type="ARBA" id="ARBA00023033"/>
    </source>
</evidence>
<dbReference type="InterPro" id="IPR013785">
    <property type="entry name" value="Aldolase_TIM"/>
</dbReference>
<evidence type="ECO:0000256" key="4">
    <source>
        <dbReference type="ARBA" id="ARBA00022630"/>
    </source>
</evidence>
<evidence type="ECO:0000256" key="2">
    <source>
        <dbReference type="ARBA" id="ARBA00009881"/>
    </source>
</evidence>
<dbReference type="PANTHER" id="PTHR42747:SF3">
    <property type="entry name" value="NITRONATE MONOOXYGENASE-RELATED"/>
    <property type="match status" value="1"/>
</dbReference>
<keyword evidence="7 10" id="KW-0503">Monooxygenase</keyword>
<dbReference type="Pfam" id="PF03060">
    <property type="entry name" value="NMO"/>
    <property type="match status" value="1"/>
</dbReference>
<comment type="similarity">
    <text evidence="2">Belongs to the nitronate monooxygenase family. NMO class I subfamily.</text>
</comment>
<dbReference type="PANTHER" id="PTHR42747">
    <property type="entry name" value="NITRONATE MONOOXYGENASE-RELATED"/>
    <property type="match status" value="1"/>
</dbReference>
<dbReference type="CDD" id="cd04730">
    <property type="entry name" value="NPD_like"/>
    <property type="match status" value="1"/>
</dbReference>
<dbReference type="Gene3D" id="3.20.20.70">
    <property type="entry name" value="Aldolase class I"/>
    <property type="match status" value="1"/>
</dbReference>
<evidence type="ECO:0000256" key="3">
    <source>
        <dbReference type="ARBA" id="ARBA00022575"/>
    </source>
</evidence>
<evidence type="ECO:0000256" key="6">
    <source>
        <dbReference type="ARBA" id="ARBA00023002"/>
    </source>
</evidence>
<dbReference type="PROSITE" id="PS51257">
    <property type="entry name" value="PROKAR_LIPOPROTEIN"/>
    <property type="match status" value="1"/>
</dbReference>
<keyword evidence="11" id="KW-1185">Reference proteome</keyword>
<sequence>MPISTRHPALIRAETFCQANDLRIPILLAPMAGACPPSLSIAIANAGGLGACGALLLQPDAIKRWASEVRVASNGGFQLNLWSPDPAPARNAAAEDAVRAFLRNWGPDVAPEAGDVRPPDFAAQCEAMLDAGPAIISSIMGLYPPAFVERMKARGIKWFATATTVAEAKSAEAAGADAIVAQGMEAGGHRGAFDPSKAEAEMVGLFSLLPAVADAVKAPVIATGGIADARGVAAALILGASAVQIGTGFLRCPEANLSPAWADAIGRSLPEQTLVTRAFSGRPGRAIATAYARAATTPGAPPPAPIPCSAG</sequence>
<evidence type="ECO:0000256" key="9">
    <source>
        <dbReference type="ARBA" id="ARBA00049401"/>
    </source>
</evidence>
<dbReference type="Proteomes" id="UP001626536">
    <property type="component" value="Chromosome"/>
</dbReference>
<keyword evidence="6 10" id="KW-0560">Oxidoreductase</keyword>
<proteinExistence type="inferred from homology"/>
<comment type="catalytic activity">
    <reaction evidence="9">
        <text>3 propionate 3-nitronate + 3 O2 + H2O = 3 3-oxopropanoate + 2 nitrate + nitrite + H2O2 + 3 H(+)</text>
        <dbReference type="Rhea" id="RHEA:57332"/>
        <dbReference type="ChEBI" id="CHEBI:15377"/>
        <dbReference type="ChEBI" id="CHEBI:15378"/>
        <dbReference type="ChEBI" id="CHEBI:15379"/>
        <dbReference type="ChEBI" id="CHEBI:16240"/>
        <dbReference type="ChEBI" id="CHEBI:16301"/>
        <dbReference type="ChEBI" id="CHEBI:17632"/>
        <dbReference type="ChEBI" id="CHEBI:33190"/>
        <dbReference type="ChEBI" id="CHEBI:136067"/>
    </reaction>
</comment>
<evidence type="ECO:0000313" key="11">
    <source>
        <dbReference type="Proteomes" id="UP001626536"/>
    </source>
</evidence>
<dbReference type="GO" id="GO:0004497">
    <property type="term" value="F:monooxygenase activity"/>
    <property type="evidence" value="ECO:0007669"/>
    <property type="project" value="UniProtKB-KW"/>
</dbReference>
<dbReference type="InterPro" id="IPR004136">
    <property type="entry name" value="NMO"/>
</dbReference>
<reference evidence="10 11" key="1">
    <citation type="submission" date="2023-10" db="EMBL/GenBank/DDBJ databases">
        <title>Novel methanotroph of the genus Methylocapsa from a subarctic wetland.</title>
        <authorList>
            <person name="Belova S.E."/>
            <person name="Oshkin I.Y."/>
            <person name="Miroshnikov K."/>
            <person name="Dedysh S.N."/>
        </authorList>
    </citation>
    <scope>NUCLEOTIDE SEQUENCE [LARGE SCALE GENOMIC DNA]</scope>
    <source>
        <strain evidence="10 11">RX1</strain>
    </source>
</reference>
<comment type="cofactor">
    <cofactor evidence="1">
        <name>FMN</name>
        <dbReference type="ChEBI" id="CHEBI:58210"/>
    </cofactor>
</comment>